<evidence type="ECO:0000256" key="3">
    <source>
        <dbReference type="ARBA" id="ARBA00023143"/>
    </source>
</evidence>
<keyword evidence="8" id="KW-0282">Flagellum</keyword>
<organism evidence="8 9">
    <name type="scientific">Polystyrenella longa</name>
    <dbReference type="NCBI Taxonomy" id="2528007"/>
    <lineage>
        <taxon>Bacteria</taxon>
        <taxon>Pseudomonadati</taxon>
        <taxon>Planctomycetota</taxon>
        <taxon>Planctomycetia</taxon>
        <taxon>Planctomycetales</taxon>
        <taxon>Planctomycetaceae</taxon>
        <taxon>Polystyrenella</taxon>
    </lineage>
</organism>
<keyword evidence="8" id="KW-0966">Cell projection</keyword>
<dbReference type="PANTHER" id="PTHR30435">
    <property type="entry name" value="FLAGELLAR PROTEIN"/>
    <property type="match status" value="1"/>
</dbReference>
<dbReference type="InterPro" id="IPR012836">
    <property type="entry name" value="FlgF"/>
</dbReference>
<dbReference type="InterPro" id="IPR053967">
    <property type="entry name" value="LlgE_F_G-like_D1"/>
</dbReference>
<feature type="domain" description="Flagellar basal body rod protein N-terminal" evidence="5">
    <location>
        <begin position="5"/>
        <end position="35"/>
    </location>
</feature>
<feature type="domain" description="Flagellar hook protein FlgE/F/G-like D1" evidence="7">
    <location>
        <begin position="92"/>
        <end position="158"/>
    </location>
</feature>
<accession>A0A518CIS3</accession>
<evidence type="ECO:0000259" key="5">
    <source>
        <dbReference type="Pfam" id="PF00460"/>
    </source>
</evidence>
<reference evidence="8 9" key="1">
    <citation type="submission" date="2019-02" db="EMBL/GenBank/DDBJ databases">
        <title>Deep-cultivation of Planctomycetes and their phenomic and genomic characterization uncovers novel biology.</title>
        <authorList>
            <person name="Wiegand S."/>
            <person name="Jogler M."/>
            <person name="Boedeker C."/>
            <person name="Pinto D."/>
            <person name="Vollmers J."/>
            <person name="Rivas-Marin E."/>
            <person name="Kohn T."/>
            <person name="Peeters S.H."/>
            <person name="Heuer A."/>
            <person name="Rast P."/>
            <person name="Oberbeckmann S."/>
            <person name="Bunk B."/>
            <person name="Jeske O."/>
            <person name="Meyerdierks A."/>
            <person name="Storesund J.E."/>
            <person name="Kallscheuer N."/>
            <person name="Luecker S."/>
            <person name="Lage O.M."/>
            <person name="Pohl T."/>
            <person name="Merkel B.J."/>
            <person name="Hornburger P."/>
            <person name="Mueller R.-W."/>
            <person name="Bruemmer F."/>
            <person name="Labrenz M."/>
            <person name="Spormann A.M."/>
            <person name="Op den Camp H."/>
            <person name="Overmann J."/>
            <person name="Amann R."/>
            <person name="Jetten M.S.M."/>
            <person name="Mascher T."/>
            <person name="Medema M.H."/>
            <person name="Devos D.P."/>
            <person name="Kaster A.-K."/>
            <person name="Ovreas L."/>
            <person name="Rohde M."/>
            <person name="Galperin M.Y."/>
            <person name="Jogler C."/>
        </authorList>
    </citation>
    <scope>NUCLEOTIDE SEQUENCE [LARGE SCALE GENOMIC DNA]</scope>
    <source>
        <strain evidence="8 9">Pla110</strain>
    </source>
</reference>
<evidence type="ECO:0000256" key="2">
    <source>
        <dbReference type="ARBA" id="ARBA00009677"/>
    </source>
</evidence>
<evidence type="ECO:0000256" key="1">
    <source>
        <dbReference type="ARBA" id="ARBA00004117"/>
    </source>
</evidence>
<dbReference type="RefSeq" id="WP_144993495.1">
    <property type="nucleotide sequence ID" value="NZ_CP036281.1"/>
</dbReference>
<dbReference type="InterPro" id="IPR020013">
    <property type="entry name" value="Flagellar_FlgE/F/G"/>
</dbReference>
<evidence type="ECO:0000256" key="4">
    <source>
        <dbReference type="RuleBase" id="RU362116"/>
    </source>
</evidence>
<feature type="domain" description="Flagellar basal-body/hook protein C-terminal" evidence="6">
    <location>
        <begin position="207"/>
        <end position="247"/>
    </location>
</feature>
<keyword evidence="3 4" id="KW-0975">Bacterial flagellum</keyword>
<protein>
    <submittedName>
        <fullName evidence="8">Flagellar basal-body rod protein FlgG</fullName>
    </submittedName>
</protein>
<dbReference type="InterPro" id="IPR037925">
    <property type="entry name" value="FlgE/F/G-like"/>
</dbReference>
<dbReference type="Pfam" id="PF00460">
    <property type="entry name" value="Flg_bb_rod"/>
    <property type="match status" value="1"/>
</dbReference>
<dbReference type="KEGG" id="plon:Pla110_08380"/>
<evidence type="ECO:0000259" key="7">
    <source>
        <dbReference type="Pfam" id="PF22692"/>
    </source>
</evidence>
<dbReference type="AlphaFoldDB" id="A0A518CIS3"/>
<comment type="subcellular location">
    <subcellularLocation>
        <location evidence="1 4">Bacterial flagellum basal body</location>
    </subcellularLocation>
</comment>
<dbReference type="GO" id="GO:0030694">
    <property type="term" value="C:bacterial-type flagellum basal body, rod"/>
    <property type="evidence" value="ECO:0007669"/>
    <property type="project" value="InterPro"/>
</dbReference>
<dbReference type="InterPro" id="IPR001444">
    <property type="entry name" value="Flag_bb_rod_N"/>
</dbReference>
<evidence type="ECO:0000313" key="8">
    <source>
        <dbReference type="EMBL" id="QDU79133.1"/>
    </source>
</evidence>
<evidence type="ECO:0000313" key="9">
    <source>
        <dbReference type="Proteomes" id="UP000317178"/>
    </source>
</evidence>
<proteinExistence type="inferred from homology"/>
<dbReference type="PANTHER" id="PTHR30435:SF19">
    <property type="entry name" value="FLAGELLAR BASAL-BODY ROD PROTEIN FLGG"/>
    <property type="match status" value="1"/>
</dbReference>
<dbReference type="OrthoDB" id="9804559at2"/>
<comment type="similarity">
    <text evidence="2 4">Belongs to the flagella basal body rod proteins family.</text>
</comment>
<dbReference type="NCBIfam" id="TIGR03506">
    <property type="entry name" value="FlgEFG_subfam"/>
    <property type="match status" value="1"/>
</dbReference>
<dbReference type="InterPro" id="IPR010930">
    <property type="entry name" value="Flg_bb/hook_C_dom"/>
</dbReference>
<sequence length="256" mass="27281">MLYGLYLSAQGANAQSQRLDVIANNIANASTTGFKRDLAIFRQMDPHDKALGLDEDLPRNLNDHTGGLVLDEVATDFANGPLSDTGSNLDIAITGPGFLQVSDGQKQFLTRDGQMSLNGNGELVTQEGSMRVLNAAGVPVTLPPNTTDVSISDTGAVSISVDNKTMVPLTQLGLVTPQDFKLLEKQGENLFTSHGPVDPAAANVSVKQGYLEESSVEPVSEMLQMIETSRAFESNLNMAKYQDESLGLLLGSLARV</sequence>
<gene>
    <name evidence="8" type="primary">flgG_2</name>
    <name evidence="8" type="ORF">Pla110_08380</name>
</gene>
<dbReference type="GO" id="GO:0071978">
    <property type="term" value="P:bacterial-type flagellum-dependent swarming motility"/>
    <property type="evidence" value="ECO:0007669"/>
    <property type="project" value="TreeGrafter"/>
</dbReference>
<dbReference type="EMBL" id="CP036281">
    <property type="protein sequence ID" value="QDU79133.1"/>
    <property type="molecule type" value="Genomic_DNA"/>
</dbReference>
<dbReference type="InterPro" id="IPR019776">
    <property type="entry name" value="Flagellar_basal_body_rod_CS"/>
</dbReference>
<dbReference type="PROSITE" id="PS00588">
    <property type="entry name" value="FLAGELLA_BB_ROD"/>
    <property type="match status" value="1"/>
</dbReference>
<name>A0A518CIS3_9PLAN</name>
<dbReference type="SUPFAM" id="SSF117143">
    <property type="entry name" value="Flagellar hook protein flgE"/>
    <property type="match status" value="1"/>
</dbReference>
<dbReference type="Proteomes" id="UP000317178">
    <property type="component" value="Chromosome"/>
</dbReference>
<dbReference type="NCBIfam" id="TIGR02490">
    <property type="entry name" value="flgF"/>
    <property type="match status" value="1"/>
</dbReference>
<keyword evidence="8" id="KW-0969">Cilium</keyword>
<dbReference type="Pfam" id="PF06429">
    <property type="entry name" value="Flg_bbr_C"/>
    <property type="match status" value="1"/>
</dbReference>
<evidence type="ECO:0000259" key="6">
    <source>
        <dbReference type="Pfam" id="PF06429"/>
    </source>
</evidence>
<dbReference type="Pfam" id="PF22692">
    <property type="entry name" value="LlgE_F_G_D1"/>
    <property type="match status" value="1"/>
</dbReference>
<keyword evidence="9" id="KW-1185">Reference proteome</keyword>